<name>A0A1S1NDG3_9MYCO</name>
<evidence type="ECO:0008006" key="3">
    <source>
        <dbReference type="Google" id="ProtNLM"/>
    </source>
</evidence>
<accession>A0A1S1NDG3</accession>
<evidence type="ECO:0000313" key="1">
    <source>
        <dbReference type="EMBL" id="OHV03715.1"/>
    </source>
</evidence>
<dbReference type="SUPFAM" id="SSF54786">
    <property type="entry name" value="YcfA/nrd intein domain"/>
    <property type="match status" value="1"/>
</dbReference>
<organism evidence="1 2">
    <name type="scientific">Mycobacterium talmoniae</name>
    <dbReference type="NCBI Taxonomy" id="1858794"/>
    <lineage>
        <taxon>Bacteria</taxon>
        <taxon>Bacillati</taxon>
        <taxon>Actinomycetota</taxon>
        <taxon>Actinomycetes</taxon>
        <taxon>Mycobacteriales</taxon>
        <taxon>Mycobacteriaceae</taxon>
        <taxon>Mycobacterium</taxon>
    </lineage>
</organism>
<comment type="caution">
    <text evidence="1">The sequence shown here is derived from an EMBL/GenBank/DDBJ whole genome shotgun (WGS) entry which is preliminary data.</text>
</comment>
<dbReference type="Proteomes" id="UP000179734">
    <property type="component" value="Unassembled WGS sequence"/>
</dbReference>
<dbReference type="AlphaFoldDB" id="A0A1S1NDG3"/>
<keyword evidence="2" id="KW-1185">Reference proteome</keyword>
<gene>
    <name evidence="1" type="ORF">BKN37_13665</name>
</gene>
<evidence type="ECO:0000313" key="2">
    <source>
        <dbReference type="Proteomes" id="UP000179734"/>
    </source>
</evidence>
<reference evidence="1 2" key="1">
    <citation type="submission" date="2016-10" db="EMBL/GenBank/DDBJ databases">
        <title>Genome sequence of Mycobacterium talmonii.</title>
        <authorList>
            <person name="Greninger A.L."/>
            <person name="Elliott B."/>
            <person name="Vasireddy S."/>
            <person name="Vasireddy R."/>
        </authorList>
    </citation>
    <scope>NUCLEOTIDE SEQUENCE [LARGE SCALE GENOMIC DNA]</scope>
    <source>
        <strain evidence="2">NE-TNMC-100812</strain>
    </source>
</reference>
<dbReference type="Gene3D" id="3.30.920.30">
    <property type="entry name" value="Hypothetical protein"/>
    <property type="match status" value="1"/>
</dbReference>
<sequence>MTVVKRRDIIKEIRAHAKDNGLAYREVEGANHTVVSAGGRRTVVARHREINDLTVKAIRKQLGIGQEGE</sequence>
<dbReference type="EMBL" id="MLQM01000066">
    <property type="protein sequence ID" value="OHV03715.1"/>
    <property type="molecule type" value="Genomic_DNA"/>
</dbReference>
<protein>
    <recommendedName>
        <fullName evidence="3">Addiction module toxin, HicA family</fullName>
    </recommendedName>
</protein>
<dbReference type="InterPro" id="IPR038570">
    <property type="entry name" value="HicA_sf"/>
</dbReference>
<proteinExistence type="predicted"/>